<name>A0AAN9FUV6_HALRR</name>
<evidence type="ECO:0000313" key="2">
    <source>
        <dbReference type="EMBL" id="KAK7087048.1"/>
    </source>
</evidence>
<protein>
    <submittedName>
        <fullName evidence="2">Uncharacterized protein</fullName>
    </submittedName>
</protein>
<reference evidence="2 3" key="1">
    <citation type="submission" date="2023-11" db="EMBL/GenBank/DDBJ databases">
        <title>Halocaridina rubra genome assembly.</title>
        <authorList>
            <person name="Smith C."/>
        </authorList>
    </citation>
    <scope>NUCLEOTIDE SEQUENCE [LARGE SCALE GENOMIC DNA]</scope>
    <source>
        <strain evidence="2">EP-1</strain>
        <tissue evidence="2">Whole</tissue>
    </source>
</reference>
<feature type="compositionally biased region" description="Polar residues" evidence="1">
    <location>
        <begin position="436"/>
        <end position="455"/>
    </location>
</feature>
<feature type="compositionally biased region" description="Low complexity" evidence="1">
    <location>
        <begin position="221"/>
        <end position="261"/>
    </location>
</feature>
<sequence>MEAYIPSSMKTFSPPNPWFDHACSIAIQTRDRADQSYQASPSDLTRIAFIVARNLSTTQNRRLSAVSHHLTLDRSRGWREIEAEWADAEAAEKRRQLQSSQRTLKTRAQRDATHRLCSLGSRSLGNLSAALKEEENEEITAFREGSVSSYTHTTPKPIAYLSSNHIHYKPTLRNTRSSSDVTDDTSHKIALVTSADPHVNNIVVLGGPKDEKDAVSRLEELSSPSASRTSTLSSGPSQVTVRSSSGSLSSATGGSSGNSSSKDVSPRIKESVVEQQLRELREEQRKLQEEAHRLAEERRKFEEERRRGLERTQSAPLAPLVINCSGQSLPPQLLQSPPSPTSSIASGRHTTRVLIKSPPPPPPPRKNTTILSSRQSSHPHQVSPPASPAHSSSSSSGLGSLCGSGAPPRRCKSIGSLSASSSESTVWEDLPASHPVASSTINANNNSHYHSTFRSNMPPPPPPKPSAPLSSSQANHTNKINESKVLGGVPPPPPPPPPQALSSNPQPSLAAALTKELERRNAQDMGNLMNLHIVAINENAMSPPTPYSFTLILRYHNA</sequence>
<feature type="compositionally biased region" description="Basic and acidic residues" evidence="1">
    <location>
        <begin position="264"/>
        <end position="276"/>
    </location>
</feature>
<evidence type="ECO:0000256" key="1">
    <source>
        <dbReference type="SAM" id="MobiDB-lite"/>
    </source>
</evidence>
<dbReference type="Proteomes" id="UP001381693">
    <property type="component" value="Unassembled WGS sequence"/>
</dbReference>
<gene>
    <name evidence="2" type="ORF">SK128_018758</name>
</gene>
<dbReference type="AlphaFoldDB" id="A0AAN9FUV6"/>
<organism evidence="2 3">
    <name type="scientific">Halocaridina rubra</name>
    <name type="common">Hawaiian red shrimp</name>
    <dbReference type="NCBI Taxonomy" id="373956"/>
    <lineage>
        <taxon>Eukaryota</taxon>
        <taxon>Metazoa</taxon>
        <taxon>Ecdysozoa</taxon>
        <taxon>Arthropoda</taxon>
        <taxon>Crustacea</taxon>
        <taxon>Multicrustacea</taxon>
        <taxon>Malacostraca</taxon>
        <taxon>Eumalacostraca</taxon>
        <taxon>Eucarida</taxon>
        <taxon>Decapoda</taxon>
        <taxon>Pleocyemata</taxon>
        <taxon>Caridea</taxon>
        <taxon>Atyoidea</taxon>
        <taxon>Atyidae</taxon>
        <taxon>Halocaridina</taxon>
    </lineage>
</organism>
<dbReference type="EMBL" id="JAXCGZ010000015">
    <property type="protein sequence ID" value="KAK7087048.1"/>
    <property type="molecule type" value="Genomic_DNA"/>
</dbReference>
<feature type="compositionally biased region" description="Pro residues" evidence="1">
    <location>
        <begin position="489"/>
        <end position="499"/>
    </location>
</feature>
<feature type="compositionally biased region" description="Low complexity" evidence="1">
    <location>
        <begin position="372"/>
        <end position="417"/>
    </location>
</feature>
<feature type="region of interest" description="Disordered" evidence="1">
    <location>
        <begin position="216"/>
        <end position="276"/>
    </location>
</feature>
<feature type="region of interest" description="Disordered" evidence="1">
    <location>
        <begin position="436"/>
        <end position="508"/>
    </location>
</feature>
<proteinExistence type="predicted"/>
<feature type="compositionally biased region" description="Pro residues" evidence="1">
    <location>
        <begin position="457"/>
        <end position="466"/>
    </location>
</feature>
<feature type="region of interest" description="Disordered" evidence="1">
    <location>
        <begin position="328"/>
        <end position="347"/>
    </location>
</feature>
<feature type="region of interest" description="Disordered" evidence="1">
    <location>
        <begin position="352"/>
        <end position="417"/>
    </location>
</feature>
<accession>A0AAN9FUV6</accession>
<evidence type="ECO:0000313" key="3">
    <source>
        <dbReference type="Proteomes" id="UP001381693"/>
    </source>
</evidence>
<keyword evidence="3" id="KW-1185">Reference proteome</keyword>
<comment type="caution">
    <text evidence="2">The sequence shown here is derived from an EMBL/GenBank/DDBJ whole genome shotgun (WGS) entry which is preliminary data.</text>
</comment>